<dbReference type="SMART" id="SM00847">
    <property type="entry name" value="HA2"/>
    <property type="match status" value="1"/>
</dbReference>
<evidence type="ECO:0000256" key="3">
    <source>
        <dbReference type="ARBA" id="ARBA00022806"/>
    </source>
</evidence>
<keyword evidence="6" id="KW-0175">Coiled coil</keyword>
<feature type="compositionally biased region" description="Polar residues" evidence="7">
    <location>
        <begin position="162"/>
        <end position="184"/>
    </location>
</feature>
<feature type="compositionally biased region" description="Low complexity" evidence="7">
    <location>
        <begin position="515"/>
        <end position="530"/>
    </location>
</feature>
<feature type="compositionally biased region" description="Low complexity" evidence="7">
    <location>
        <begin position="271"/>
        <end position="288"/>
    </location>
</feature>
<keyword evidence="4" id="KW-0067">ATP-binding</keyword>
<dbReference type="InterPro" id="IPR027417">
    <property type="entry name" value="P-loop_NTPase"/>
</dbReference>
<dbReference type="InterPro" id="IPR007502">
    <property type="entry name" value="Helicase-assoc_dom"/>
</dbReference>
<dbReference type="CDD" id="cd18791">
    <property type="entry name" value="SF2_C_RHA"/>
    <property type="match status" value="1"/>
</dbReference>
<dbReference type="CDD" id="cd17917">
    <property type="entry name" value="DEXHc_RHA-like"/>
    <property type="match status" value="1"/>
</dbReference>
<evidence type="ECO:0000259" key="8">
    <source>
        <dbReference type="PROSITE" id="PS51192"/>
    </source>
</evidence>
<dbReference type="PROSITE" id="PS00690">
    <property type="entry name" value="DEAH_ATP_HELICASE"/>
    <property type="match status" value="1"/>
</dbReference>
<feature type="compositionally biased region" description="Low complexity" evidence="7">
    <location>
        <begin position="213"/>
        <end position="229"/>
    </location>
</feature>
<feature type="region of interest" description="Disordered" evidence="7">
    <location>
        <begin position="1"/>
        <end position="74"/>
    </location>
</feature>
<keyword evidence="3 10" id="KW-0347">Helicase</keyword>
<feature type="compositionally biased region" description="Polar residues" evidence="7">
    <location>
        <begin position="397"/>
        <end position="413"/>
    </location>
</feature>
<dbReference type="GO" id="GO:0005524">
    <property type="term" value="F:ATP binding"/>
    <property type="evidence" value="ECO:0007669"/>
    <property type="project" value="UniProtKB-KW"/>
</dbReference>
<dbReference type="PANTHER" id="PTHR18934">
    <property type="entry name" value="ATP-DEPENDENT RNA HELICASE"/>
    <property type="match status" value="1"/>
</dbReference>
<dbReference type="SMART" id="SM00490">
    <property type="entry name" value="HELICc"/>
    <property type="match status" value="1"/>
</dbReference>
<feature type="compositionally biased region" description="Basic and acidic residues" evidence="7">
    <location>
        <begin position="313"/>
        <end position="331"/>
    </location>
</feature>
<feature type="coiled-coil region" evidence="6">
    <location>
        <begin position="899"/>
        <end position="926"/>
    </location>
</feature>
<feature type="compositionally biased region" description="Polar residues" evidence="7">
    <location>
        <begin position="423"/>
        <end position="434"/>
    </location>
</feature>
<feature type="domain" description="Helicase ATP-binding" evidence="8">
    <location>
        <begin position="1066"/>
        <end position="1229"/>
    </location>
</feature>
<dbReference type="Gene3D" id="3.40.50.300">
    <property type="entry name" value="P-loop containing nucleotide triphosphate hydrolases"/>
    <property type="match status" value="2"/>
</dbReference>
<dbReference type="PROSITE" id="PS51192">
    <property type="entry name" value="HELICASE_ATP_BIND_1"/>
    <property type="match status" value="1"/>
</dbReference>
<feature type="compositionally biased region" description="Basic and acidic residues" evidence="7">
    <location>
        <begin position="675"/>
        <end position="685"/>
    </location>
</feature>
<dbReference type="InterPro" id="IPR002464">
    <property type="entry name" value="DNA/RNA_helicase_DEAH_CS"/>
</dbReference>
<dbReference type="PROSITE" id="PS51194">
    <property type="entry name" value="HELICASE_CTER"/>
    <property type="match status" value="1"/>
</dbReference>
<proteinExistence type="inferred from homology"/>
<dbReference type="InterPro" id="IPR014001">
    <property type="entry name" value="Helicase_ATP-bd"/>
</dbReference>
<evidence type="ECO:0000259" key="9">
    <source>
        <dbReference type="PROSITE" id="PS51194"/>
    </source>
</evidence>
<evidence type="ECO:0000256" key="4">
    <source>
        <dbReference type="ARBA" id="ARBA00022840"/>
    </source>
</evidence>
<dbReference type="GO" id="GO:0003723">
    <property type="term" value="F:RNA binding"/>
    <property type="evidence" value="ECO:0007669"/>
    <property type="project" value="TreeGrafter"/>
</dbReference>
<feature type="domain" description="Helicase C-terminal" evidence="9">
    <location>
        <begin position="1256"/>
        <end position="1427"/>
    </location>
</feature>
<feature type="compositionally biased region" description="Basic and acidic residues" evidence="7">
    <location>
        <begin position="435"/>
        <end position="450"/>
    </location>
</feature>
<dbReference type="InterPro" id="IPR011545">
    <property type="entry name" value="DEAD/DEAH_box_helicase_dom"/>
</dbReference>
<dbReference type="SMART" id="SM00487">
    <property type="entry name" value="DEXDc"/>
    <property type="match status" value="1"/>
</dbReference>
<feature type="region of interest" description="Disordered" evidence="7">
    <location>
        <begin position="671"/>
        <end position="692"/>
    </location>
</feature>
<dbReference type="Proteomes" id="UP000887013">
    <property type="component" value="Unassembled WGS sequence"/>
</dbReference>
<keyword evidence="1" id="KW-0547">Nucleotide-binding</keyword>
<dbReference type="Pfam" id="PF00271">
    <property type="entry name" value="Helicase_C"/>
    <property type="match status" value="1"/>
</dbReference>
<evidence type="ECO:0000256" key="2">
    <source>
        <dbReference type="ARBA" id="ARBA00022801"/>
    </source>
</evidence>
<evidence type="ECO:0000256" key="1">
    <source>
        <dbReference type="ARBA" id="ARBA00022741"/>
    </source>
</evidence>
<dbReference type="InterPro" id="IPR001650">
    <property type="entry name" value="Helicase_C-like"/>
</dbReference>
<keyword evidence="11" id="KW-1185">Reference proteome</keyword>
<comment type="caution">
    <text evidence="10">The sequence shown here is derived from an EMBL/GenBank/DDBJ whole genome shotgun (WGS) entry which is preliminary data.</text>
</comment>
<protein>
    <submittedName>
        <fullName evidence="10">ATP-dependent RNA helicase DEAH12, chloroplastic</fullName>
    </submittedName>
</protein>
<feature type="compositionally biased region" description="Low complexity" evidence="7">
    <location>
        <begin position="27"/>
        <end position="38"/>
    </location>
</feature>
<feature type="region of interest" description="Disordered" evidence="7">
    <location>
        <begin position="139"/>
        <end position="186"/>
    </location>
</feature>
<dbReference type="Pfam" id="PF00270">
    <property type="entry name" value="DEAD"/>
    <property type="match status" value="1"/>
</dbReference>
<reference evidence="10" key="1">
    <citation type="submission" date="2020-08" db="EMBL/GenBank/DDBJ databases">
        <title>Multicomponent nature underlies the extraordinary mechanical properties of spider dragline silk.</title>
        <authorList>
            <person name="Kono N."/>
            <person name="Nakamura H."/>
            <person name="Mori M."/>
            <person name="Yoshida Y."/>
            <person name="Ohtoshi R."/>
            <person name="Malay A.D."/>
            <person name="Moran D.A.P."/>
            <person name="Tomita M."/>
            <person name="Numata K."/>
            <person name="Arakawa K."/>
        </authorList>
    </citation>
    <scope>NUCLEOTIDE SEQUENCE</scope>
</reference>
<feature type="compositionally biased region" description="Basic and acidic residues" evidence="7">
    <location>
        <begin position="491"/>
        <end position="502"/>
    </location>
</feature>
<feature type="compositionally biased region" description="Polar residues" evidence="7">
    <location>
        <begin position="235"/>
        <end position="263"/>
    </location>
</feature>
<evidence type="ECO:0000313" key="11">
    <source>
        <dbReference type="Proteomes" id="UP000887013"/>
    </source>
</evidence>
<gene>
    <name evidence="10" type="primary">At5g10370</name>
    <name evidence="10" type="ORF">NPIL_459201</name>
</gene>
<dbReference type="Pfam" id="PF07717">
    <property type="entry name" value="OB_NTP_bind"/>
    <property type="match status" value="1"/>
</dbReference>
<dbReference type="Gene3D" id="1.20.120.1080">
    <property type="match status" value="1"/>
</dbReference>
<dbReference type="EMBL" id="BMAW01119056">
    <property type="protein sequence ID" value="GFT82835.1"/>
    <property type="molecule type" value="Genomic_DNA"/>
</dbReference>
<dbReference type="GO" id="GO:0004386">
    <property type="term" value="F:helicase activity"/>
    <property type="evidence" value="ECO:0007669"/>
    <property type="project" value="UniProtKB-KW"/>
</dbReference>
<feature type="region of interest" description="Disordered" evidence="7">
    <location>
        <begin position="198"/>
        <end position="354"/>
    </location>
</feature>
<dbReference type="OrthoDB" id="10009520at2759"/>
<feature type="compositionally biased region" description="Basic and acidic residues" evidence="7">
    <location>
        <begin position="341"/>
        <end position="354"/>
    </location>
</feature>
<dbReference type="SUPFAM" id="SSF52540">
    <property type="entry name" value="P-loop containing nucleoside triphosphate hydrolases"/>
    <property type="match status" value="1"/>
</dbReference>
<comment type="similarity">
    <text evidence="5">Belongs to the DEAD box helicase family. DEAH subfamily. PRP16 sub-subfamily.</text>
</comment>
<feature type="region of interest" description="Disordered" evidence="7">
    <location>
        <begin position="387"/>
        <end position="538"/>
    </location>
</feature>
<evidence type="ECO:0000256" key="6">
    <source>
        <dbReference type="SAM" id="Coils"/>
    </source>
</evidence>
<sequence length="1845" mass="211554">MADQSKAENQKNASPDSGKDKSREVISVAGNSKSSSASQFNDEEFKNKPRTSLTKEKDFKKSIKYQDQDSYTSQKHHFIGAGLYNTDDIEDLPPRYRQKVLKVVDDVVSFFSSKYPEDFESNNSEIRDIVDLNKVNKDSRLEPKCTPNATRTKAKSEPKSDLATTSVSNQFTHASDSAQGQTKGTDFKSRFNKQNISQNQNSLKGGKHVSNPSYNSQSISTSLSNSSGHSHSKVRISNNSLSNHQNKTRTLSNSTDNSHSINRTSHDSSDNFRSSSRASNNSNQSSSFTPISKDAKHCDRTRHEIQNYQSTDRQNDFHNESQKFHSNDRGKYFNNKKRGFQKQEKNSDEYLSKSSVQKKDTFDIKGVVNELHSVNSYRKLSKLKEVKEQRNEPVTYKKSTSKNISQNVSSNSFRIHDHEEKNSPISYKSSSKNIVSEEDKESLHSNRNVESDCSESFNTSINDRKHSRNVSHVRETNSCSETRKHHSKHSFKTDDFSPHSDRAGQGILRQRKYSENSNFSSDVSSLNSENTNKNTFHQYSNFNERNNSLRKLSKKISDDSCSSLSFLQSDSETNGYEQTNTFNKNLSKSKITDNHKNDFGPCALKAVSPKKGNTSRNFKVPSNEYKKHVEYSQRDSIHDFPHSKRDKGFENSLNITDADKISMANKQAKNVFSNKQKDQRTDIKSNRSNCDNTQNVNYKMQNSDISSNTCKASIGSENASSFKYIAKDVSHESRNSKYEEGSCTHKTNHSNARLFHPVKSRSILEFENAKEYQHYHVPPSSIKKTKDLGFFITVNVSERFDDLEFWRKFFQNALGDKPFNLDICCEFSESLILNFNRKVHGLKAVPILKKLKNSMKNLREPHLILTSNLKNHRLKPCDCSRVMFQNCQTYFKDFASRFIKEHESKITDIETEIKSLNNKKSKWKEKLSIELKSSLYDKLHIFKDMESVFIDYVNDLEEILFLHKKFAIEGNLTLKEKFVLNDEQFFEFSSKERLALKELLILEEKYAEGKISEAEKRAKENKLNSKVVLPSYSVYLAIRKLKKNFSYECNSLRRCLPVYSKKNELLKSIRSYSVLVVSAETGSGKTTQLAEYLLQSKVSERGTIVCTQPRKIAAISVTKYVCGQIGSAIGKLVGYDVGTQKKYDKETKIIYMTDYVLLKKILRNRKLRGISCVIIDEAHERTLYTDLVLGMLKECLSERLDLRLIVTSATIDPSLFVKHFGSKQTKIIEIPGRTYPVDIVWLERDVEIGWNYVEECVKTAVKIHKNESKGDILVFLTSPGEIDEAIMKFQDYFSEPELPQLMSLHGKSELQDQLLIFETNTNDVRRIIFATNAAETSLTIPGIKYVIDSGMTKEMVYFPEKNKNCLLVTFVNKSSANQRKGRAGRTQPGVCYRMYSKRNYEEMPHSSVPEILKTNLQTAMLKLYQFGIEPRKFEFVESPHKEAVIKSVESLEQLGLIKEIKDKGYCLTESGKNVVELPIEPRLAKLILDGIKVEIGFEAIIMAALVNEAGRLFFRHEDNKIMADKRKRMFCQHSGDLCTYLDIYKRWMEEAKDKRYQWCVDNFLNSKALNSAKKSIEEILLVLHQELGIRVRRRYNNKAFKSHFEKIIFNAFSENLCTFSGHPKMGYFSPYLTESLFIHPSSSLSYLKTEYPVFLVYSTLMQTTRNFLLDVTPIKEDTLKLAFQEGSFKLQVDMLKSLQIVPKTLGPFGESILVRHILGKRGSKIINLEILVEKLINSKNFKIDVFVEKGIILIYLEKRFHETVSQYINKMVEDAYAIMSKEEEMVEMKGSFSCFCFGAGGLINDVIMAGEFKEVIIDNLLNLQFKKVEESLKSFGPLQSLQVTI</sequence>
<evidence type="ECO:0000313" key="10">
    <source>
        <dbReference type="EMBL" id="GFT82835.1"/>
    </source>
</evidence>
<feature type="compositionally biased region" description="Basic and acidic residues" evidence="7">
    <location>
        <begin position="43"/>
        <end position="67"/>
    </location>
</feature>
<evidence type="ECO:0000256" key="7">
    <source>
        <dbReference type="SAM" id="MobiDB-lite"/>
    </source>
</evidence>
<organism evidence="10 11">
    <name type="scientific">Nephila pilipes</name>
    <name type="common">Giant wood spider</name>
    <name type="synonym">Nephila maculata</name>
    <dbReference type="NCBI Taxonomy" id="299642"/>
    <lineage>
        <taxon>Eukaryota</taxon>
        <taxon>Metazoa</taxon>
        <taxon>Ecdysozoa</taxon>
        <taxon>Arthropoda</taxon>
        <taxon>Chelicerata</taxon>
        <taxon>Arachnida</taxon>
        <taxon>Araneae</taxon>
        <taxon>Araneomorphae</taxon>
        <taxon>Entelegynae</taxon>
        <taxon>Araneoidea</taxon>
        <taxon>Nephilidae</taxon>
        <taxon>Nephila</taxon>
    </lineage>
</organism>
<dbReference type="InterPro" id="IPR011709">
    <property type="entry name" value="DEAD-box_helicase_OB_fold"/>
</dbReference>
<keyword evidence="2" id="KW-0378">Hydrolase</keyword>
<evidence type="ECO:0000256" key="5">
    <source>
        <dbReference type="ARBA" id="ARBA00038040"/>
    </source>
</evidence>
<dbReference type="PANTHER" id="PTHR18934:SF91">
    <property type="entry name" value="PRE-MRNA-SPLICING FACTOR ATP-DEPENDENT RNA HELICASE PRP16"/>
    <property type="match status" value="1"/>
</dbReference>
<accession>A0A8X6PS57</accession>
<feature type="compositionally biased region" description="Basic and acidic residues" evidence="7">
    <location>
        <begin position="293"/>
        <end position="305"/>
    </location>
</feature>
<dbReference type="GO" id="GO:0016787">
    <property type="term" value="F:hydrolase activity"/>
    <property type="evidence" value="ECO:0007669"/>
    <property type="project" value="UniProtKB-KW"/>
</dbReference>
<name>A0A8X6PS57_NEPPI</name>